<accession>A0AA42B6X4</accession>
<feature type="chain" id="PRO_5041429078" evidence="1">
    <location>
        <begin position="23"/>
        <end position="398"/>
    </location>
</feature>
<gene>
    <name evidence="3" type="ORF">NAF29_06125</name>
</gene>
<evidence type="ECO:0000259" key="2">
    <source>
        <dbReference type="Pfam" id="PF13372"/>
    </source>
</evidence>
<name>A0AA42B6X4_9GAMM</name>
<reference evidence="3 4" key="1">
    <citation type="journal article" date="2013" name="Antonie Van Leeuwenhoek">
        <title>Echinimonas agarilytica gen. nov., sp. nov., a new gammaproteobacterium isolated from the sea urchin Strongylocentrotus intermedius.</title>
        <authorList>
            <person name="Nedashkovskaya O.I."/>
            <person name="Stenkova A.M."/>
            <person name="Zhukova N.V."/>
            <person name="Van Trappen S."/>
            <person name="Lee J.S."/>
            <person name="Kim S.B."/>
        </authorList>
    </citation>
    <scope>NUCLEOTIDE SEQUENCE [LARGE SCALE GENOMIC DNA]</scope>
    <source>
        <strain evidence="3 4">KMM 6351</strain>
    </source>
</reference>
<evidence type="ECO:0000256" key="1">
    <source>
        <dbReference type="SAM" id="SignalP"/>
    </source>
</evidence>
<dbReference type="InterPro" id="IPR023614">
    <property type="entry name" value="Porin_dom_sf"/>
</dbReference>
<evidence type="ECO:0000313" key="3">
    <source>
        <dbReference type="EMBL" id="MCM2679254.1"/>
    </source>
</evidence>
<dbReference type="EMBL" id="JAMQGP010000002">
    <property type="protein sequence ID" value="MCM2679254.1"/>
    <property type="molecule type" value="Genomic_DNA"/>
</dbReference>
<protein>
    <submittedName>
        <fullName evidence="3">Alginate export family protein</fullName>
    </submittedName>
</protein>
<dbReference type="RefSeq" id="WP_251260611.1">
    <property type="nucleotide sequence ID" value="NZ_JAMQGP010000002.1"/>
</dbReference>
<dbReference type="Proteomes" id="UP001165393">
    <property type="component" value="Unassembled WGS sequence"/>
</dbReference>
<dbReference type="Pfam" id="PF13372">
    <property type="entry name" value="Alginate_exp"/>
    <property type="match status" value="1"/>
</dbReference>
<feature type="signal peptide" evidence="1">
    <location>
        <begin position="1"/>
        <end position="22"/>
    </location>
</feature>
<keyword evidence="1" id="KW-0732">Signal</keyword>
<organism evidence="3 4">
    <name type="scientific">Echinimonas agarilytica</name>
    <dbReference type="NCBI Taxonomy" id="1215918"/>
    <lineage>
        <taxon>Bacteria</taxon>
        <taxon>Pseudomonadati</taxon>
        <taxon>Pseudomonadota</taxon>
        <taxon>Gammaproteobacteria</taxon>
        <taxon>Alteromonadales</taxon>
        <taxon>Echinimonadaceae</taxon>
        <taxon>Echinimonas</taxon>
    </lineage>
</organism>
<comment type="caution">
    <text evidence="3">The sequence shown here is derived from an EMBL/GenBank/DDBJ whole genome shotgun (WGS) entry which is preliminary data.</text>
</comment>
<evidence type="ECO:0000313" key="4">
    <source>
        <dbReference type="Proteomes" id="UP001165393"/>
    </source>
</evidence>
<dbReference type="InterPro" id="IPR025388">
    <property type="entry name" value="Alginate_export_dom"/>
</dbReference>
<dbReference type="Gene3D" id="2.40.160.10">
    <property type="entry name" value="Porin"/>
    <property type="match status" value="1"/>
</dbReference>
<dbReference type="AlphaFoldDB" id="A0AA42B6X4"/>
<feature type="domain" description="Alginate export" evidence="2">
    <location>
        <begin position="53"/>
        <end position="165"/>
    </location>
</feature>
<sequence length="398" mass="43457">MMNKLALSVSLALAAAATPALANDFTTALKSGKATVDANLRYENVSDDTAAKDADALTLRTRITYTTGEFEGFSAVVGMEDVRVVAGIDDYNAAGLNGKPEYSVIADPETTELDQGYLAYKNGMFGGKIGRQVIALDGQRFVGHVGWRQDRQTFDAVSIDVTPAKDVAVKYAYIDKRNRIFAEDKDIKSNDHLLNASYKTSYGTLSGYGYLLEEDTDTEKSYDTWGASFKGGTDLDSVKVLYALEFASQSYEEEGKEDYDADYYLVEGGVVYSGITFKLGYEVLGSDDGKGAFQTPLATLHKFQGWADMFLSTPAEGVEDLYFSAGGKLFGGKWAAVYHDFTANESSDTLDDLGTELDLLYAYKFNDVFSGGVKYAAYSADDYKADTDKAWVWVGAKF</sequence>
<proteinExistence type="predicted"/>
<keyword evidence="4" id="KW-1185">Reference proteome</keyword>